<keyword evidence="4" id="KW-0472">Membrane</keyword>
<proteinExistence type="predicted"/>
<dbReference type="Pfam" id="PF01094">
    <property type="entry name" value="ANF_receptor"/>
    <property type="match status" value="1"/>
</dbReference>
<protein>
    <recommendedName>
        <fullName evidence="5">Receptor ligand binding region domain-containing protein</fullName>
    </recommendedName>
</protein>
<name>A0A9P0AHZ8_BEMTA</name>
<dbReference type="InterPro" id="IPR001828">
    <property type="entry name" value="ANF_lig-bd_rcpt"/>
</dbReference>
<keyword evidence="3" id="KW-1133">Transmembrane helix</keyword>
<organism evidence="6 7">
    <name type="scientific">Bemisia tabaci</name>
    <name type="common">Sweetpotato whitefly</name>
    <name type="synonym">Aleurodes tabaci</name>
    <dbReference type="NCBI Taxonomy" id="7038"/>
    <lineage>
        <taxon>Eukaryota</taxon>
        <taxon>Metazoa</taxon>
        <taxon>Ecdysozoa</taxon>
        <taxon>Arthropoda</taxon>
        <taxon>Hexapoda</taxon>
        <taxon>Insecta</taxon>
        <taxon>Pterygota</taxon>
        <taxon>Neoptera</taxon>
        <taxon>Paraneoptera</taxon>
        <taxon>Hemiptera</taxon>
        <taxon>Sternorrhyncha</taxon>
        <taxon>Aleyrodoidea</taxon>
        <taxon>Aleyrodidae</taxon>
        <taxon>Aleyrodinae</taxon>
        <taxon>Bemisia</taxon>
    </lineage>
</organism>
<dbReference type="AlphaFoldDB" id="A0A9P0AHZ8"/>
<gene>
    <name evidence="6" type="ORF">BEMITA_LOCUS10763</name>
</gene>
<sequence>MLNDASEDVEQLAVQKIMNARRTKSSTVQIEGLTGEIKFNENGKRKNYTLHVMEMTMHSAMVKVAEWSDVSGLTVLAPKNEKPRPPTEIEKNRTYIVTTITVNSDHVP</sequence>
<keyword evidence="7" id="KW-1185">Reference proteome</keyword>
<dbReference type="InterPro" id="IPR028082">
    <property type="entry name" value="Peripla_BP_I"/>
</dbReference>
<dbReference type="SUPFAM" id="SSF53822">
    <property type="entry name" value="Periplasmic binding protein-like I"/>
    <property type="match status" value="1"/>
</dbReference>
<evidence type="ECO:0000256" key="2">
    <source>
        <dbReference type="ARBA" id="ARBA00022692"/>
    </source>
</evidence>
<feature type="domain" description="Receptor ligand binding region" evidence="5">
    <location>
        <begin position="26"/>
        <end position="56"/>
    </location>
</feature>
<accession>A0A9P0AHZ8</accession>
<dbReference type="Proteomes" id="UP001152759">
    <property type="component" value="Chromosome 6"/>
</dbReference>
<evidence type="ECO:0000313" key="6">
    <source>
        <dbReference type="EMBL" id="CAH0392220.1"/>
    </source>
</evidence>
<comment type="subcellular location">
    <subcellularLocation>
        <location evidence="1">Membrane</location>
    </subcellularLocation>
</comment>
<keyword evidence="2" id="KW-0812">Transmembrane</keyword>
<dbReference type="GO" id="GO:0016020">
    <property type="term" value="C:membrane"/>
    <property type="evidence" value="ECO:0007669"/>
    <property type="project" value="UniProtKB-SubCell"/>
</dbReference>
<dbReference type="EMBL" id="OU963867">
    <property type="protein sequence ID" value="CAH0392220.1"/>
    <property type="molecule type" value="Genomic_DNA"/>
</dbReference>
<evidence type="ECO:0000256" key="4">
    <source>
        <dbReference type="ARBA" id="ARBA00023136"/>
    </source>
</evidence>
<evidence type="ECO:0000313" key="7">
    <source>
        <dbReference type="Proteomes" id="UP001152759"/>
    </source>
</evidence>
<evidence type="ECO:0000256" key="1">
    <source>
        <dbReference type="ARBA" id="ARBA00004370"/>
    </source>
</evidence>
<evidence type="ECO:0000256" key="3">
    <source>
        <dbReference type="ARBA" id="ARBA00022989"/>
    </source>
</evidence>
<dbReference type="Gene3D" id="3.40.50.2300">
    <property type="match status" value="2"/>
</dbReference>
<reference evidence="6" key="1">
    <citation type="submission" date="2021-12" db="EMBL/GenBank/DDBJ databases">
        <authorList>
            <person name="King R."/>
        </authorList>
    </citation>
    <scope>NUCLEOTIDE SEQUENCE</scope>
</reference>
<evidence type="ECO:0000259" key="5">
    <source>
        <dbReference type="Pfam" id="PF01094"/>
    </source>
</evidence>